<dbReference type="InterPro" id="IPR011250">
    <property type="entry name" value="OMP/PagP_B-barrel"/>
</dbReference>
<dbReference type="InterPro" id="IPR051692">
    <property type="entry name" value="OMP-like"/>
</dbReference>
<protein>
    <recommendedName>
        <fullName evidence="5">Outer membrane protein beta-barrel domain-containing protein</fullName>
    </recommendedName>
</protein>
<accession>A0A917NDL4</accession>
<dbReference type="AlphaFoldDB" id="A0A917NDL4"/>
<comment type="caution">
    <text evidence="6">The sequence shown here is derived from an EMBL/GenBank/DDBJ whole genome shotgun (WGS) entry which is preliminary data.</text>
</comment>
<keyword evidence="7" id="KW-1185">Reference proteome</keyword>
<gene>
    <name evidence="6" type="ORF">GCM10007966_21510</name>
</gene>
<dbReference type="Gene3D" id="2.40.160.20">
    <property type="match status" value="1"/>
</dbReference>
<dbReference type="GO" id="GO:0016020">
    <property type="term" value="C:membrane"/>
    <property type="evidence" value="ECO:0007669"/>
    <property type="project" value="UniProtKB-SubCell"/>
</dbReference>
<dbReference type="PANTHER" id="PTHR34001">
    <property type="entry name" value="BLL7405 PROTEIN"/>
    <property type="match status" value="1"/>
</dbReference>
<evidence type="ECO:0000256" key="2">
    <source>
        <dbReference type="ARBA" id="ARBA00022729"/>
    </source>
</evidence>
<dbReference type="InterPro" id="IPR027385">
    <property type="entry name" value="Beta-barrel_OMP"/>
</dbReference>
<evidence type="ECO:0000256" key="1">
    <source>
        <dbReference type="ARBA" id="ARBA00004370"/>
    </source>
</evidence>
<feature type="signal peptide" evidence="4">
    <location>
        <begin position="1"/>
        <end position="19"/>
    </location>
</feature>
<evidence type="ECO:0000313" key="6">
    <source>
        <dbReference type="EMBL" id="GGI92571.1"/>
    </source>
</evidence>
<keyword evidence="3" id="KW-0472">Membrane</keyword>
<feature type="domain" description="Outer membrane protein beta-barrel" evidence="5">
    <location>
        <begin position="6"/>
        <end position="214"/>
    </location>
</feature>
<evidence type="ECO:0000256" key="3">
    <source>
        <dbReference type="ARBA" id="ARBA00023136"/>
    </source>
</evidence>
<reference evidence="6" key="1">
    <citation type="journal article" date="2014" name="Int. J. Syst. Evol. Microbiol.">
        <title>Complete genome sequence of Corynebacterium casei LMG S-19264T (=DSM 44701T), isolated from a smear-ripened cheese.</title>
        <authorList>
            <consortium name="US DOE Joint Genome Institute (JGI-PGF)"/>
            <person name="Walter F."/>
            <person name="Albersmeier A."/>
            <person name="Kalinowski J."/>
            <person name="Ruckert C."/>
        </authorList>
    </citation>
    <scope>NUCLEOTIDE SEQUENCE</scope>
    <source>
        <strain evidence="6">JCM 13919</strain>
    </source>
</reference>
<dbReference type="Pfam" id="PF13505">
    <property type="entry name" value="OMP_b-brl"/>
    <property type="match status" value="1"/>
</dbReference>
<dbReference type="SUPFAM" id="SSF56925">
    <property type="entry name" value="OMPA-like"/>
    <property type="match status" value="1"/>
</dbReference>
<organism evidence="6 7">
    <name type="scientific">Legionella impletisoli</name>
    <dbReference type="NCBI Taxonomy" id="343510"/>
    <lineage>
        <taxon>Bacteria</taxon>
        <taxon>Pseudomonadati</taxon>
        <taxon>Pseudomonadota</taxon>
        <taxon>Gammaproteobacteria</taxon>
        <taxon>Legionellales</taxon>
        <taxon>Legionellaceae</taxon>
        <taxon>Legionella</taxon>
    </lineage>
</organism>
<feature type="chain" id="PRO_5037517566" description="Outer membrane protein beta-barrel domain-containing protein" evidence="4">
    <location>
        <begin position="20"/>
        <end position="223"/>
    </location>
</feature>
<evidence type="ECO:0000259" key="5">
    <source>
        <dbReference type="Pfam" id="PF13505"/>
    </source>
</evidence>
<dbReference type="EMBL" id="BMOB01000013">
    <property type="protein sequence ID" value="GGI92571.1"/>
    <property type="molecule type" value="Genomic_DNA"/>
</dbReference>
<comment type="subcellular location">
    <subcellularLocation>
        <location evidence="1">Membrane</location>
    </subcellularLocation>
</comment>
<dbReference type="PANTHER" id="PTHR34001:SF3">
    <property type="entry name" value="BLL7405 PROTEIN"/>
    <property type="match status" value="1"/>
</dbReference>
<reference evidence="6" key="2">
    <citation type="submission" date="2020-09" db="EMBL/GenBank/DDBJ databases">
        <authorList>
            <person name="Sun Q."/>
            <person name="Ohkuma M."/>
        </authorList>
    </citation>
    <scope>NUCLEOTIDE SEQUENCE</scope>
    <source>
        <strain evidence="6">JCM 13919</strain>
    </source>
</reference>
<name>A0A917NDL4_9GAMM</name>
<evidence type="ECO:0000313" key="7">
    <source>
        <dbReference type="Proteomes" id="UP000630149"/>
    </source>
</evidence>
<keyword evidence="2 4" id="KW-0732">Signal</keyword>
<sequence length="223" mass="24242">MIKRFTFYVALLLSGSALAEGIEFVRPYVGAELGAFSAEDETKVTANILGFPLDMQIDGAGAHGLVYGATTGLGFRWRNLYLGVNGEYQKQEIEQSFSLEVAGDKILDSEGGMWQTYTATLRAGYYVMPNVLVFVGAGRAWSKAGSVLHNELLNEISRDNLTQNGWVGAIGTSIQPYEHWSLDLLAEGVRYDPVLLPTALSNVVKVRVVSVNVGALAAISYHF</sequence>
<dbReference type="Proteomes" id="UP000630149">
    <property type="component" value="Unassembled WGS sequence"/>
</dbReference>
<dbReference type="RefSeq" id="WP_131777409.1">
    <property type="nucleotide sequence ID" value="NZ_BMOB01000013.1"/>
</dbReference>
<evidence type="ECO:0000256" key="4">
    <source>
        <dbReference type="SAM" id="SignalP"/>
    </source>
</evidence>
<proteinExistence type="predicted"/>